<dbReference type="EMBL" id="DF838520">
    <property type="protein sequence ID" value="GAT43055.1"/>
    <property type="molecule type" value="Genomic_DNA"/>
</dbReference>
<dbReference type="InterPro" id="IPR032466">
    <property type="entry name" value="Metal_Hydrolase"/>
</dbReference>
<dbReference type="Gene3D" id="3.40.50.1380">
    <property type="entry name" value="Methylglyoxal synthase-like domain"/>
    <property type="match status" value="1"/>
</dbReference>
<dbReference type="Proteomes" id="UP000815677">
    <property type="component" value="Unassembled WGS sequence"/>
</dbReference>
<evidence type="ECO:0000313" key="5">
    <source>
        <dbReference type="EMBL" id="GAT43055.1"/>
    </source>
</evidence>
<dbReference type="InterPro" id="IPR011607">
    <property type="entry name" value="MGS-like_dom"/>
</dbReference>
<keyword evidence="3" id="KW-0067">ATP-binding</keyword>
<keyword evidence="6" id="KW-1185">Reference proteome</keyword>
<reference evidence="5" key="1">
    <citation type="submission" date="2014-09" db="EMBL/GenBank/DDBJ databases">
        <title>Genome sequence of the luminous mushroom Mycena chlorophos for searching fungal bioluminescence genes.</title>
        <authorList>
            <person name="Tanaka Y."/>
            <person name="Kasuga D."/>
            <person name="Oba Y."/>
            <person name="Hase S."/>
            <person name="Sato K."/>
            <person name="Oba Y."/>
            <person name="Sakakibara Y."/>
        </authorList>
    </citation>
    <scope>NUCLEOTIDE SEQUENCE</scope>
</reference>
<dbReference type="PROSITE" id="PS51855">
    <property type="entry name" value="MGS"/>
    <property type="match status" value="1"/>
</dbReference>
<dbReference type="PANTHER" id="PTHR11405:SF5">
    <property type="entry name" value="CAD PROTEIN"/>
    <property type="match status" value="1"/>
</dbReference>
<protein>
    <submittedName>
        <fullName evidence="5">Aspartate carbamoyltransferase</fullName>
    </submittedName>
</protein>
<dbReference type="Gene3D" id="3.20.20.140">
    <property type="entry name" value="Metal-dependent hydrolases"/>
    <property type="match status" value="1"/>
</dbReference>
<evidence type="ECO:0000259" key="4">
    <source>
        <dbReference type="PROSITE" id="PS51855"/>
    </source>
</evidence>
<dbReference type="Gene3D" id="3.30.470.20">
    <property type="entry name" value="ATP-grasp fold, B domain"/>
    <property type="match status" value="1"/>
</dbReference>
<evidence type="ECO:0000256" key="1">
    <source>
        <dbReference type="ARBA" id="ARBA00022598"/>
    </source>
</evidence>
<gene>
    <name evidence="5" type="ORF">MCHLO_00748</name>
</gene>
<dbReference type="SUPFAM" id="SSF52335">
    <property type="entry name" value="Methylglyoxal synthase-like"/>
    <property type="match status" value="1"/>
</dbReference>
<dbReference type="InterPro" id="IPR036914">
    <property type="entry name" value="MGS-like_dom_sf"/>
</dbReference>
<evidence type="ECO:0000256" key="3">
    <source>
        <dbReference type="ARBA" id="ARBA00022840"/>
    </source>
</evidence>
<feature type="domain" description="MGS-like" evidence="4">
    <location>
        <begin position="59"/>
        <end position="204"/>
    </location>
</feature>
<sequence>MAAKVMLGRPVESYPDAGLPADYVGIKVPPFSFSRLSGADPVLGVEMASTGEVACFGRNKYEAYLKALISTGIVPPKKIILFSCGRDNIFLTPGTADFLTQHNVPCKYLETLVDGQDQQKSGYSLTQHLANNLIDAYQPAVEETLPPPRQLQQQGYHTRRLAVDFAVPLITNVKIAKLLAEALVRNLPLEASSIDSKSASHANVPWTCQHLCICPGRRQHRPHPDDPGFRERWVRDRDGAGQVASSCLTTNSKPMPRRSSFPLTSTQRSVDSIFAAHFTAWPSDKPIVTDAKDSDLTSIILLANLDWGVHVTDLCSQDDVLPISLSKAKQLKVTCNVSVYSIFFSRYDYPQCAFLPSADDQKALRQKLKLVDAFSVGVAPFGLALALHEKAGPNTSAPTT</sequence>
<dbReference type="PANTHER" id="PTHR11405">
    <property type="entry name" value="CARBAMOYLTRANSFERASE FAMILY MEMBER"/>
    <property type="match status" value="1"/>
</dbReference>
<name>A0ABQ0KVT5_MYCCL</name>
<dbReference type="Pfam" id="PF02142">
    <property type="entry name" value="MGS"/>
    <property type="match status" value="1"/>
</dbReference>
<accession>A0ABQ0KVT5</accession>
<evidence type="ECO:0000256" key="2">
    <source>
        <dbReference type="ARBA" id="ARBA00022741"/>
    </source>
</evidence>
<organism evidence="5 6">
    <name type="scientific">Mycena chlorophos</name>
    <name type="common">Agaric fungus</name>
    <name type="synonym">Agaricus chlorophos</name>
    <dbReference type="NCBI Taxonomy" id="658473"/>
    <lineage>
        <taxon>Eukaryota</taxon>
        <taxon>Fungi</taxon>
        <taxon>Dikarya</taxon>
        <taxon>Basidiomycota</taxon>
        <taxon>Agaricomycotina</taxon>
        <taxon>Agaricomycetes</taxon>
        <taxon>Agaricomycetidae</taxon>
        <taxon>Agaricales</taxon>
        <taxon>Marasmiineae</taxon>
        <taxon>Mycenaceae</taxon>
        <taxon>Mycena</taxon>
    </lineage>
</organism>
<keyword evidence="1" id="KW-0436">Ligase</keyword>
<dbReference type="SUPFAM" id="SSF56059">
    <property type="entry name" value="Glutathione synthetase ATP-binding domain-like"/>
    <property type="match status" value="1"/>
</dbReference>
<proteinExistence type="predicted"/>
<evidence type="ECO:0000313" key="6">
    <source>
        <dbReference type="Proteomes" id="UP000815677"/>
    </source>
</evidence>
<dbReference type="SUPFAM" id="SSF51556">
    <property type="entry name" value="Metallo-dependent hydrolases"/>
    <property type="match status" value="1"/>
</dbReference>
<keyword evidence="2" id="KW-0547">Nucleotide-binding</keyword>